<dbReference type="InterPro" id="IPR008995">
    <property type="entry name" value="Mo/tungstate-bd_C_term_dom"/>
</dbReference>
<dbReference type="RefSeq" id="WP_180281947.1">
    <property type="nucleotide sequence ID" value="NZ_JABFDB010000006.1"/>
</dbReference>
<evidence type="ECO:0000313" key="6">
    <source>
        <dbReference type="Proteomes" id="UP000584642"/>
    </source>
</evidence>
<organism evidence="5 6">
    <name type="scientific">Azospirillum oleiclasticum</name>
    <dbReference type="NCBI Taxonomy" id="2735135"/>
    <lineage>
        <taxon>Bacteria</taxon>
        <taxon>Pseudomonadati</taxon>
        <taxon>Pseudomonadota</taxon>
        <taxon>Alphaproteobacteria</taxon>
        <taxon>Rhodospirillales</taxon>
        <taxon>Azospirillaceae</taxon>
        <taxon>Azospirillum</taxon>
    </lineage>
</organism>
<dbReference type="PANTHER" id="PTHR42781">
    <property type="entry name" value="SPERMIDINE/PUTRESCINE IMPORT ATP-BINDING PROTEIN POTA"/>
    <property type="match status" value="1"/>
</dbReference>
<evidence type="ECO:0000256" key="3">
    <source>
        <dbReference type="ARBA" id="ARBA00022840"/>
    </source>
</evidence>
<keyword evidence="2" id="KW-0547">Nucleotide-binding</keyword>
<proteinExistence type="predicted"/>
<dbReference type="Gene3D" id="3.40.50.300">
    <property type="entry name" value="P-loop containing nucleotide triphosphate hydrolases"/>
    <property type="match status" value="1"/>
</dbReference>
<comment type="caution">
    <text evidence="5">The sequence shown here is derived from an EMBL/GenBank/DDBJ whole genome shotgun (WGS) entry which is preliminary data.</text>
</comment>
<dbReference type="Gene3D" id="2.40.50.100">
    <property type="match status" value="1"/>
</dbReference>
<dbReference type="InterPro" id="IPR003593">
    <property type="entry name" value="AAA+_ATPase"/>
</dbReference>
<evidence type="ECO:0000313" key="5">
    <source>
        <dbReference type="EMBL" id="NYZ20180.1"/>
    </source>
</evidence>
<dbReference type="PROSITE" id="PS00211">
    <property type="entry name" value="ABC_TRANSPORTER_1"/>
    <property type="match status" value="1"/>
</dbReference>
<dbReference type="SUPFAM" id="SSF52540">
    <property type="entry name" value="P-loop containing nucleoside triphosphate hydrolases"/>
    <property type="match status" value="1"/>
</dbReference>
<evidence type="ECO:0000256" key="1">
    <source>
        <dbReference type="ARBA" id="ARBA00022448"/>
    </source>
</evidence>
<gene>
    <name evidence="5" type="ORF">HND93_10695</name>
</gene>
<feature type="domain" description="ABC transporter" evidence="4">
    <location>
        <begin position="3"/>
        <end position="234"/>
    </location>
</feature>
<name>A0ABX2TBV6_9PROT</name>
<accession>A0ABX2TBV6</accession>
<dbReference type="PROSITE" id="PS50893">
    <property type="entry name" value="ABC_TRANSPORTER_2"/>
    <property type="match status" value="1"/>
</dbReference>
<dbReference type="InterPro" id="IPR003439">
    <property type="entry name" value="ABC_transporter-like_ATP-bd"/>
</dbReference>
<dbReference type="GO" id="GO:0005524">
    <property type="term" value="F:ATP binding"/>
    <property type="evidence" value="ECO:0007669"/>
    <property type="project" value="UniProtKB-KW"/>
</dbReference>
<evidence type="ECO:0000256" key="2">
    <source>
        <dbReference type="ARBA" id="ARBA00022741"/>
    </source>
</evidence>
<dbReference type="EMBL" id="JABFDB010000006">
    <property type="protein sequence ID" value="NYZ20180.1"/>
    <property type="molecule type" value="Genomic_DNA"/>
</dbReference>
<keyword evidence="3 5" id="KW-0067">ATP-binding</keyword>
<dbReference type="InterPro" id="IPR017871">
    <property type="entry name" value="ABC_transporter-like_CS"/>
</dbReference>
<keyword evidence="1" id="KW-0813">Transport</keyword>
<evidence type="ECO:0000259" key="4">
    <source>
        <dbReference type="PROSITE" id="PS50893"/>
    </source>
</evidence>
<dbReference type="Proteomes" id="UP000584642">
    <property type="component" value="Unassembled WGS sequence"/>
</dbReference>
<dbReference type="InterPro" id="IPR027417">
    <property type="entry name" value="P-loop_NTPase"/>
</dbReference>
<sequence>MSVAVESLSFAYAPAGAGVSGITLSLEAGEFCAVIGPSGCGKSTLLRLIAGFLTPDSGAIRIGGQDMAHVPARRRDLGVVFQSYALFPHMSAAENVAYPLKLRGAPRAERLRRAGEALERARLSGMADRLPGQLSGGQQQRVALARALVFQPRALLLDEPLSALDAAHRAAMRDEIRAIQREHGIATLHVTHDQEEALSIADRVAVMRDGRLLQVATPRTLYDEPADAFVAGFVGHANLLDGVVRAPGLVETAIGTLACATGDHTAGSTVTVFFRPEAVRPDPEGAVNRFEGRVVRDRFLGSLRRFDLAVAGGCILGETASRRDIAAVGIPPEGIRLLRR</sequence>
<dbReference type="SMART" id="SM00382">
    <property type="entry name" value="AAA"/>
    <property type="match status" value="1"/>
</dbReference>
<keyword evidence="6" id="KW-1185">Reference proteome</keyword>
<dbReference type="SUPFAM" id="SSF50331">
    <property type="entry name" value="MOP-like"/>
    <property type="match status" value="1"/>
</dbReference>
<protein>
    <submittedName>
        <fullName evidence="5">ABC transporter ATP-binding protein</fullName>
    </submittedName>
</protein>
<dbReference type="Pfam" id="PF00005">
    <property type="entry name" value="ABC_tran"/>
    <property type="match status" value="1"/>
</dbReference>
<reference evidence="5 6" key="1">
    <citation type="submission" date="2020-05" db="EMBL/GenBank/DDBJ databases">
        <title>Azospirillum oleiclasticum sp. nov, a nitrogen-fixing and heavy crude oil-emulsifying bacterium isolated from the crude oil of Yumen Oilfield.</title>
        <authorList>
            <person name="Wu D."/>
            <person name="Cai M."/>
            <person name="Zhang X."/>
        </authorList>
    </citation>
    <scope>NUCLEOTIDE SEQUENCE [LARGE SCALE GENOMIC DNA]</scope>
    <source>
        <strain evidence="5 6">ROY-1-1-2</strain>
    </source>
</reference>
<dbReference type="PANTHER" id="PTHR42781:SF4">
    <property type="entry name" value="SPERMIDINE_PUTRESCINE IMPORT ATP-BINDING PROTEIN POTA"/>
    <property type="match status" value="1"/>
</dbReference>
<dbReference type="InterPro" id="IPR050093">
    <property type="entry name" value="ABC_SmlMolc_Importer"/>
</dbReference>